<name>A0A0F9AMP3_9ZZZZ</name>
<dbReference type="AlphaFoldDB" id="A0A0F9AMP3"/>
<accession>A0A0F9AMP3</accession>
<proteinExistence type="predicted"/>
<gene>
    <name evidence="1" type="ORF">LCGC14_2553710</name>
</gene>
<evidence type="ECO:0000313" key="1">
    <source>
        <dbReference type="EMBL" id="KKL10650.1"/>
    </source>
</evidence>
<organism evidence="1">
    <name type="scientific">marine sediment metagenome</name>
    <dbReference type="NCBI Taxonomy" id="412755"/>
    <lineage>
        <taxon>unclassified sequences</taxon>
        <taxon>metagenomes</taxon>
        <taxon>ecological metagenomes</taxon>
    </lineage>
</organism>
<sequence length="47" mass="5603">TREMEGLIPGIDMLESILNQVLEDYNIQKRFNDFIMIRPFKIIDCTQ</sequence>
<dbReference type="EMBL" id="LAZR01041974">
    <property type="protein sequence ID" value="KKL10650.1"/>
    <property type="molecule type" value="Genomic_DNA"/>
</dbReference>
<comment type="caution">
    <text evidence="1">The sequence shown here is derived from an EMBL/GenBank/DDBJ whole genome shotgun (WGS) entry which is preliminary data.</text>
</comment>
<protein>
    <submittedName>
        <fullName evidence="1">Uncharacterized protein</fullName>
    </submittedName>
</protein>
<feature type="non-terminal residue" evidence="1">
    <location>
        <position position="1"/>
    </location>
</feature>
<reference evidence="1" key="1">
    <citation type="journal article" date="2015" name="Nature">
        <title>Complex archaea that bridge the gap between prokaryotes and eukaryotes.</title>
        <authorList>
            <person name="Spang A."/>
            <person name="Saw J.H."/>
            <person name="Jorgensen S.L."/>
            <person name="Zaremba-Niedzwiedzka K."/>
            <person name="Martijn J."/>
            <person name="Lind A.E."/>
            <person name="van Eijk R."/>
            <person name="Schleper C."/>
            <person name="Guy L."/>
            <person name="Ettema T.J."/>
        </authorList>
    </citation>
    <scope>NUCLEOTIDE SEQUENCE</scope>
</reference>